<dbReference type="InterPro" id="IPR033469">
    <property type="entry name" value="CYTH-like_dom_sf"/>
</dbReference>
<organism evidence="3 4">
    <name type="scientific">Kangiella koreensis (strain DSM 16069 / JCM 12317 / KCTC 12182 / SW-125)</name>
    <dbReference type="NCBI Taxonomy" id="523791"/>
    <lineage>
        <taxon>Bacteria</taxon>
        <taxon>Pseudomonadati</taxon>
        <taxon>Pseudomonadota</taxon>
        <taxon>Gammaproteobacteria</taxon>
        <taxon>Kangiellales</taxon>
        <taxon>Kangiellaceae</taxon>
        <taxon>Kangiella</taxon>
    </lineage>
</organism>
<dbReference type="STRING" id="523791.Kkor_2150"/>
<dbReference type="KEGG" id="kko:Kkor_2150"/>
<dbReference type="InterPro" id="IPR007899">
    <property type="entry name" value="CHAD_dom"/>
</dbReference>
<dbReference type="PROSITE" id="PS51708">
    <property type="entry name" value="CHAD"/>
    <property type="match status" value="1"/>
</dbReference>
<dbReference type="InterPro" id="IPR038186">
    <property type="entry name" value="CHAD_dom_sf"/>
</dbReference>
<dbReference type="FunCoup" id="C7R7M7">
    <property type="interactions" value="138"/>
</dbReference>
<dbReference type="SMART" id="SM01118">
    <property type="entry name" value="CYTH"/>
    <property type="match status" value="1"/>
</dbReference>
<evidence type="ECO:0000313" key="4">
    <source>
        <dbReference type="Proteomes" id="UP000001231"/>
    </source>
</evidence>
<proteinExistence type="predicted"/>
<dbReference type="Proteomes" id="UP000001231">
    <property type="component" value="Chromosome"/>
</dbReference>
<dbReference type="PANTHER" id="PTHR39569">
    <property type="entry name" value="INORGANIC TRIPHOSPHATASE"/>
    <property type="match status" value="1"/>
</dbReference>
<dbReference type="Pfam" id="PF01928">
    <property type="entry name" value="CYTH"/>
    <property type="match status" value="1"/>
</dbReference>
<dbReference type="CDD" id="cd07756">
    <property type="entry name" value="CYTH-like_Pase_CHAD"/>
    <property type="match status" value="1"/>
</dbReference>
<dbReference type="PANTHER" id="PTHR39569:SF1">
    <property type="entry name" value="INORGANIC TRIPHOSPHATASE"/>
    <property type="match status" value="1"/>
</dbReference>
<dbReference type="InParanoid" id="C7R7M7"/>
<sequence length="498" mass="58502">MSIEIEIKLIATPDKISDIKQWVSSRFSEAGGWQDKQLANTYYDTENHKLREMEIGLRIRQDGDKYIQSVKSAGRVVGGLFQRNESEIELPSKELDLQAVVEPYLMILLEEAEEEDGPVKPAFNTDFLRRQIFVTEGESQIEIALDIGSIRYKDIKQDICEVELELKEGEPAALFTLCQELIEKFGLVLDSESKAERGYSLSLKPSPYLRQLRVVELTAKSTAEAAFETIAHKGLGHWQHYIKQMKREVTIDNVMQLNRALMFMQHMYSVFAPMIPRHALSSLRSDWREITKNFAKLLKVAQEINWLNNGKLYGFNYSELEGFEQGLRKAFKRESSQFVEYLKSSSYNLKLLHFSRWLYLKEWRLAFKEGGGQRLKKEIYPFAIRQLQHQLFDIKRHLTGKEELTENDYLAYLPRMYRTLDIGLFFGSLFENKKRKAYRQRWVDLVASIELFKQLEFIRRALKTEDRVDERLERTEKDILDALVTMRTRALEENPYWN</sequence>
<name>C7R7M7_KANKD</name>
<dbReference type="InterPro" id="IPR039013">
    <property type="entry name" value="YgiF"/>
</dbReference>
<reference evidence="3 4" key="1">
    <citation type="journal article" date="2009" name="Stand. Genomic Sci.">
        <title>Complete genome sequence of Kangiella koreensis type strain (SW-125).</title>
        <authorList>
            <person name="Han C."/>
            <person name="Sikorski J."/>
            <person name="Lapidus A."/>
            <person name="Nolan M."/>
            <person name="Glavina Del Rio T."/>
            <person name="Tice H."/>
            <person name="Cheng J.F."/>
            <person name="Lucas S."/>
            <person name="Chen F."/>
            <person name="Copeland A."/>
            <person name="Ivanova N."/>
            <person name="Mavromatis K."/>
            <person name="Ovchinnikova G."/>
            <person name="Pati A."/>
            <person name="Bruce D."/>
            <person name="Goodwin L."/>
            <person name="Pitluck S."/>
            <person name="Chen A."/>
            <person name="Palaniappan K."/>
            <person name="Land M."/>
            <person name="Hauser L."/>
            <person name="Chang Y.J."/>
            <person name="Jeffries C.D."/>
            <person name="Chain P."/>
            <person name="Saunders E."/>
            <person name="Brettin T."/>
            <person name="Goker M."/>
            <person name="Tindall B.J."/>
            <person name="Bristow J."/>
            <person name="Eisen J.A."/>
            <person name="Markowitz V."/>
            <person name="Hugenholtz P."/>
            <person name="Kyrpides N.C."/>
            <person name="Klenk H.P."/>
            <person name="Detter J.C."/>
        </authorList>
    </citation>
    <scope>NUCLEOTIDE SEQUENCE [LARGE SCALE GENOMIC DNA]</scope>
    <source>
        <strain evidence="4">DSM 16069 / KCTC 12182 / SW-125</strain>
    </source>
</reference>
<dbReference type="Pfam" id="PF05235">
    <property type="entry name" value="CHAD"/>
    <property type="match status" value="1"/>
</dbReference>
<dbReference type="eggNOG" id="COG3025">
    <property type="taxonomic scope" value="Bacteria"/>
</dbReference>
<dbReference type="Gene3D" id="2.40.320.10">
    <property type="entry name" value="Hypothetical Protein Pfu-838710-001"/>
    <property type="match status" value="1"/>
</dbReference>
<dbReference type="OrthoDB" id="3034217at2"/>
<dbReference type="GO" id="GO:0050355">
    <property type="term" value="F:inorganic triphosphate phosphatase activity"/>
    <property type="evidence" value="ECO:0007669"/>
    <property type="project" value="InterPro"/>
</dbReference>
<dbReference type="EMBL" id="CP001707">
    <property type="protein sequence ID" value="ACV27560.1"/>
    <property type="molecule type" value="Genomic_DNA"/>
</dbReference>
<evidence type="ECO:0000259" key="2">
    <source>
        <dbReference type="PROSITE" id="PS51708"/>
    </source>
</evidence>
<keyword evidence="4" id="KW-1185">Reference proteome</keyword>
<evidence type="ECO:0000259" key="1">
    <source>
        <dbReference type="PROSITE" id="PS51707"/>
    </source>
</evidence>
<dbReference type="HOGENOM" id="CLU_040400_2_0_6"/>
<feature type="domain" description="CYTH" evidence="1">
    <location>
        <begin position="2"/>
        <end position="205"/>
    </location>
</feature>
<gene>
    <name evidence="3" type="ordered locus">Kkor_2150</name>
</gene>
<dbReference type="SUPFAM" id="SSF55154">
    <property type="entry name" value="CYTH-like phosphatases"/>
    <property type="match status" value="1"/>
</dbReference>
<evidence type="ECO:0000313" key="3">
    <source>
        <dbReference type="EMBL" id="ACV27560.1"/>
    </source>
</evidence>
<dbReference type="AlphaFoldDB" id="C7R7M7"/>
<protein>
    <submittedName>
        <fullName evidence="3">Adenylate cyclase</fullName>
    </submittedName>
</protein>
<dbReference type="RefSeq" id="WP_015781165.1">
    <property type="nucleotide sequence ID" value="NC_013166.1"/>
</dbReference>
<feature type="domain" description="CHAD" evidence="2">
    <location>
        <begin position="220"/>
        <end position="474"/>
    </location>
</feature>
<dbReference type="PROSITE" id="PS51707">
    <property type="entry name" value="CYTH"/>
    <property type="match status" value="1"/>
</dbReference>
<dbReference type="GO" id="GO:0046872">
    <property type="term" value="F:metal ion binding"/>
    <property type="evidence" value="ECO:0007669"/>
    <property type="project" value="TreeGrafter"/>
</dbReference>
<dbReference type="InterPro" id="IPR023577">
    <property type="entry name" value="CYTH_domain"/>
</dbReference>
<dbReference type="Gene3D" id="1.40.20.10">
    <property type="entry name" value="CHAD domain"/>
    <property type="match status" value="1"/>
</dbReference>
<accession>C7R7M7</accession>